<reference evidence="5 6" key="1">
    <citation type="submission" date="2020-05" db="EMBL/GenBank/DDBJ databases">
        <title>Ramlibacter rhizophilus sp. nov., isolated from rhizosphere soil of national flower Mugunghwa from South Korea.</title>
        <authorList>
            <person name="Zheng-Fei Y."/>
            <person name="Huan T."/>
        </authorList>
    </citation>
    <scope>NUCLEOTIDE SEQUENCE [LARGE SCALE GENOMIC DNA]</scope>
    <source>
        <strain evidence="5 6">H242</strain>
    </source>
</reference>
<evidence type="ECO:0000313" key="6">
    <source>
        <dbReference type="Proteomes" id="UP000500826"/>
    </source>
</evidence>
<name>A0ABX6P665_9BURK</name>
<reference evidence="5 6" key="2">
    <citation type="submission" date="2020-05" db="EMBL/GenBank/DDBJ databases">
        <authorList>
            <person name="Khan S.A."/>
            <person name="Jeon C.O."/>
            <person name="Chun B.H."/>
        </authorList>
    </citation>
    <scope>NUCLEOTIDE SEQUENCE [LARGE SCALE GENOMIC DNA]</scope>
    <source>
        <strain evidence="5 6">H242</strain>
    </source>
</reference>
<dbReference type="SUPFAM" id="SSF52540">
    <property type="entry name" value="P-loop containing nucleoside triphosphate hydrolases"/>
    <property type="match status" value="1"/>
</dbReference>
<feature type="compositionally biased region" description="Low complexity" evidence="3">
    <location>
        <begin position="405"/>
        <end position="423"/>
    </location>
</feature>
<sequence>MLRLASPQSTRWQRQGQGRFVGRQQEFALLKGDWFMARANRRGLYRCLVGEPGIGKTRLLQEFEREVRGDGGPVTVVNATGHRDMQSSAFAALSLAFEGSGLRELAAPLRAAPDGRARRRAPALVAGCIALAQRAPLCFIVDDAQWLDPSTIDFIDRLRQAATAVPLLLLVSLREEARGLVRGLDTQHATQLSALDTQESLALIGALSGGAPLSPEVRSFIAGRAAGIPLFLEETVRMVGQLESEPSALVLGIPSTLEDLLTARLDALGPAKPMAQLAAVIGAEFPIGLWDELLSDGDEWIRRARTPEAWQKLVDAGVLVVLPSELPRCRFRHALIRDAAYESLWSRDRKHLHAVVARVLEKAMRCMAAPRCARTTGGRWRDRSGFQRVDARRARGRRGRRRPRSPGAVRARTGAAARAAAGPDAPPAGPAAAPAASRALDRAGRVWRGERRSGLPAGRGAVHRRRSRHAHAHRPRAGGLLCDARRPRPRAVARRSGGAGRALGRQSAPGPASPVGLGQRGVPPGATSWPRSPWASSAWRATSRRCTTPAWCRTRPSCSFATAPGARSSKATLPRRGCASGARWIFRWRSTTPSARRWRTVSPPAWRCSAATMRKDSRMPRKPCAAAAPRRSRARLAHAQVMRGRLRAALGDTKAGLADMEEGVSLWMATGARITVATYLALQAEVWLELGRPEVALQKIRLAQETARRHGERYYEAELVRLRGWSEWQVRGSEAEARSAQALLQQSLDLATAQRNLGLAVRGALALGRTRAEEGDIGRAAELVATAVGAVPAHENTADVRAARAVHHAWVGSDEEQASKRG</sequence>
<dbReference type="PANTHER" id="PTHR16305">
    <property type="entry name" value="TESTICULAR SOLUBLE ADENYLYL CYCLASE"/>
    <property type="match status" value="1"/>
</dbReference>
<organism evidence="5 6">
    <name type="scientific">Ramlibacter terrae</name>
    <dbReference type="NCBI Taxonomy" id="2732511"/>
    <lineage>
        <taxon>Bacteria</taxon>
        <taxon>Pseudomonadati</taxon>
        <taxon>Pseudomonadota</taxon>
        <taxon>Betaproteobacteria</taxon>
        <taxon>Burkholderiales</taxon>
        <taxon>Comamonadaceae</taxon>
        <taxon>Ramlibacter</taxon>
    </lineage>
</organism>
<dbReference type="Pfam" id="PF13191">
    <property type="entry name" value="AAA_16"/>
    <property type="match status" value="1"/>
</dbReference>
<proteinExistence type="predicted"/>
<dbReference type="EMBL" id="CP053418">
    <property type="protein sequence ID" value="QJW85664.1"/>
    <property type="molecule type" value="Genomic_DNA"/>
</dbReference>
<dbReference type="SUPFAM" id="SSF48452">
    <property type="entry name" value="TPR-like"/>
    <property type="match status" value="1"/>
</dbReference>
<dbReference type="PANTHER" id="PTHR16305:SF28">
    <property type="entry name" value="GUANYLATE CYCLASE DOMAIN-CONTAINING PROTEIN"/>
    <property type="match status" value="1"/>
</dbReference>
<feature type="compositionally biased region" description="Basic residues" evidence="3">
    <location>
        <begin position="461"/>
        <end position="476"/>
    </location>
</feature>
<evidence type="ECO:0000256" key="2">
    <source>
        <dbReference type="ARBA" id="ARBA00022840"/>
    </source>
</evidence>
<dbReference type="InterPro" id="IPR011990">
    <property type="entry name" value="TPR-like_helical_dom_sf"/>
</dbReference>
<protein>
    <submittedName>
        <fullName evidence="5">AAA family ATPase</fullName>
    </submittedName>
</protein>
<gene>
    <name evidence="5" type="ORF">HK414_27855</name>
</gene>
<feature type="region of interest" description="Disordered" evidence="3">
    <location>
        <begin position="391"/>
        <end position="539"/>
    </location>
</feature>
<evidence type="ECO:0000313" key="5">
    <source>
        <dbReference type="EMBL" id="QJW85664.1"/>
    </source>
</evidence>
<feature type="compositionally biased region" description="Basic residues" evidence="3">
    <location>
        <begin position="394"/>
        <end position="404"/>
    </location>
</feature>
<evidence type="ECO:0000256" key="1">
    <source>
        <dbReference type="ARBA" id="ARBA00022741"/>
    </source>
</evidence>
<dbReference type="InterPro" id="IPR027417">
    <property type="entry name" value="P-loop_NTPase"/>
</dbReference>
<feature type="compositionally biased region" description="Basic and acidic residues" evidence="3">
    <location>
        <begin position="439"/>
        <end position="453"/>
    </location>
</feature>
<dbReference type="InterPro" id="IPR041664">
    <property type="entry name" value="AAA_16"/>
</dbReference>
<keyword evidence="6" id="KW-1185">Reference proteome</keyword>
<evidence type="ECO:0000256" key="3">
    <source>
        <dbReference type="SAM" id="MobiDB-lite"/>
    </source>
</evidence>
<dbReference type="Proteomes" id="UP000500826">
    <property type="component" value="Chromosome"/>
</dbReference>
<accession>A0ABX6P665</accession>
<evidence type="ECO:0000259" key="4">
    <source>
        <dbReference type="Pfam" id="PF13191"/>
    </source>
</evidence>
<keyword evidence="2" id="KW-0067">ATP-binding</keyword>
<feature type="domain" description="Orc1-like AAA ATPase" evidence="4">
    <location>
        <begin position="19"/>
        <end position="169"/>
    </location>
</feature>
<feature type="compositionally biased region" description="Low complexity" evidence="3">
    <location>
        <begin position="526"/>
        <end position="539"/>
    </location>
</feature>
<keyword evidence="1" id="KW-0547">Nucleotide-binding</keyword>